<evidence type="ECO:0000256" key="1">
    <source>
        <dbReference type="ARBA" id="ARBA00006479"/>
    </source>
</evidence>
<dbReference type="Pfam" id="PF00480">
    <property type="entry name" value="ROK"/>
    <property type="match status" value="1"/>
</dbReference>
<dbReference type="SUPFAM" id="SSF53067">
    <property type="entry name" value="Actin-like ATPase domain"/>
    <property type="match status" value="1"/>
</dbReference>
<accession>A0ABP8S3H5</accession>
<dbReference type="EMBL" id="BAABGT010000102">
    <property type="protein sequence ID" value="GAA4557617.1"/>
    <property type="molecule type" value="Genomic_DNA"/>
</dbReference>
<dbReference type="RefSeq" id="WP_345426418.1">
    <property type="nucleotide sequence ID" value="NZ_BAABGT010000102.1"/>
</dbReference>
<protein>
    <submittedName>
        <fullName evidence="2">ROK family glucokinase</fullName>
    </submittedName>
</protein>
<dbReference type="InterPro" id="IPR000600">
    <property type="entry name" value="ROK"/>
</dbReference>
<sequence length="314" mass="32059">MARHAIGLDIGGTKVAGAVVAEDGTVVAELTEPTPQTSDAATMTALLLRMTEALREKSSEVTAVGVGAAGTVEWPSGRILWAPNNEYRDWNIRAELEDATGLPAVVDNDANVAGLAEALLGDTLYREMILITVGTGVGSGIVLGGQIYRGPHGFGAELGHIVVDPNGPPCGCGKRGCLEALASGTALTRTGREAAAADPDGLIASLARERGVPVTGQLVTEAAQQGDPVAVELFQTLARWLGIGIATMTTIFELDAVVIGGGVVDTGDLLLTPAREAATEFAYAPQVRPLPPVLPSSFGSDAGKIGAALLALAH</sequence>
<comment type="caution">
    <text evidence="2">The sequence shown here is derived from an EMBL/GenBank/DDBJ whole genome shotgun (WGS) entry which is preliminary data.</text>
</comment>
<keyword evidence="3" id="KW-1185">Reference proteome</keyword>
<organism evidence="2 3">
    <name type="scientific">Pseudonocardia xishanensis</name>
    <dbReference type="NCBI Taxonomy" id="630995"/>
    <lineage>
        <taxon>Bacteria</taxon>
        <taxon>Bacillati</taxon>
        <taxon>Actinomycetota</taxon>
        <taxon>Actinomycetes</taxon>
        <taxon>Pseudonocardiales</taxon>
        <taxon>Pseudonocardiaceae</taxon>
        <taxon>Pseudonocardia</taxon>
    </lineage>
</organism>
<dbReference type="Gene3D" id="3.30.420.40">
    <property type="match status" value="2"/>
</dbReference>
<name>A0ABP8S3H5_9PSEU</name>
<evidence type="ECO:0000313" key="2">
    <source>
        <dbReference type="EMBL" id="GAA4557617.1"/>
    </source>
</evidence>
<dbReference type="PROSITE" id="PS01125">
    <property type="entry name" value="ROK"/>
    <property type="match status" value="1"/>
</dbReference>
<dbReference type="PANTHER" id="PTHR18964">
    <property type="entry name" value="ROK (REPRESSOR, ORF, KINASE) FAMILY"/>
    <property type="match status" value="1"/>
</dbReference>
<dbReference type="PANTHER" id="PTHR18964:SF173">
    <property type="entry name" value="GLUCOKINASE"/>
    <property type="match status" value="1"/>
</dbReference>
<dbReference type="Proteomes" id="UP001501598">
    <property type="component" value="Unassembled WGS sequence"/>
</dbReference>
<evidence type="ECO:0000313" key="3">
    <source>
        <dbReference type="Proteomes" id="UP001501598"/>
    </source>
</evidence>
<comment type="similarity">
    <text evidence="1">Belongs to the ROK (NagC/XylR) family.</text>
</comment>
<gene>
    <name evidence="2" type="ORF">GCM10023175_62310</name>
</gene>
<reference evidence="3" key="1">
    <citation type="journal article" date="2019" name="Int. J. Syst. Evol. Microbiol.">
        <title>The Global Catalogue of Microorganisms (GCM) 10K type strain sequencing project: providing services to taxonomists for standard genome sequencing and annotation.</title>
        <authorList>
            <consortium name="The Broad Institute Genomics Platform"/>
            <consortium name="The Broad Institute Genome Sequencing Center for Infectious Disease"/>
            <person name="Wu L."/>
            <person name="Ma J."/>
        </authorList>
    </citation>
    <scope>NUCLEOTIDE SEQUENCE [LARGE SCALE GENOMIC DNA]</scope>
    <source>
        <strain evidence="3">JCM 17906</strain>
    </source>
</reference>
<proteinExistence type="inferred from homology"/>
<dbReference type="InterPro" id="IPR049874">
    <property type="entry name" value="ROK_cs"/>
</dbReference>
<dbReference type="InterPro" id="IPR043129">
    <property type="entry name" value="ATPase_NBD"/>
</dbReference>